<dbReference type="CDD" id="cd00303">
    <property type="entry name" value="retropepsin_like"/>
    <property type="match status" value="1"/>
</dbReference>
<comment type="caution">
    <text evidence="3">The sequence shown here is derived from an EMBL/GenBank/DDBJ whole genome shotgun (WGS) entry which is preliminary data.</text>
</comment>
<dbReference type="InterPro" id="IPR021109">
    <property type="entry name" value="Peptidase_aspartic_dom_sf"/>
</dbReference>
<gene>
    <name evidence="3" type="ORF">OSB04_011967</name>
</gene>
<dbReference type="InterPro" id="IPR005162">
    <property type="entry name" value="Retrotrans_gag_dom"/>
</dbReference>
<reference evidence="3" key="1">
    <citation type="submission" date="2023-03" db="EMBL/GenBank/DDBJ databases">
        <title>Chromosome-scale reference genome and RAD-based genetic map of yellow starthistle (Centaurea solstitialis) reveal putative structural variation and QTLs associated with invader traits.</title>
        <authorList>
            <person name="Reatini B."/>
            <person name="Cang F.A."/>
            <person name="Jiang Q."/>
            <person name="Mckibben M.T.W."/>
            <person name="Barker M.S."/>
            <person name="Rieseberg L.H."/>
            <person name="Dlugosch K.M."/>
        </authorList>
    </citation>
    <scope>NUCLEOTIDE SEQUENCE</scope>
    <source>
        <strain evidence="3">CAN-66</strain>
        <tissue evidence="3">Leaf</tissue>
    </source>
</reference>
<sequence>MIRDQAFDGKANCDPNQHVESFLDICDLFKHGTASDDTIKFRLFPFTLMGEAKAWWKSLEPNSITTWDELRNKFVTRYFSPAKADKIKTDIMAFRQGDDETLTKAWERFKRLLVAKTTKGPHLTKDCAKKRPMLTLKEVNFMKQGFKGNYQGGTWNNNRNFNQRQNPPGFYQHNQATQPRLNNEFKEQKSSLESVLEKFMTTHTKINEEVQQAMRNKQSIIQSVERNVGKIAEMLTARMKGKLPPHTQPNLKEEPCKAHVNVVITQQDKVNEKHKEESYDTDSSIVLQHMSEEWEMKTEKTKKVERKPHKAVNRDHKDDDEELARKMEQAMEAATKKEKKKKLKKKKKEKIEWLRVPPKKEDPGSFTIPCSIFSFSGKALADLGAAVSLIPLDIFRRVGIMKFARTTQVIRSVNRNLTKPIGVAEIIPVKIERFLFHTDFVVMDIPADAMIPLIFGRPFLNTAEAIVNQR</sequence>
<dbReference type="Pfam" id="PF03732">
    <property type="entry name" value="Retrotrans_gag"/>
    <property type="match status" value="1"/>
</dbReference>
<accession>A0AA38TAH9</accession>
<evidence type="ECO:0000313" key="3">
    <source>
        <dbReference type="EMBL" id="KAJ9557353.1"/>
    </source>
</evidence>
<feature type="compositionally biased region" description="Basic and acidic residues" evidence="1">
    <location>
        <begin position="312"/>
        <end position="322"/>
    </location>
</feature>
<name>A0AA38TAH9_9ASTR</name>
<dbReference type="Proteomes" id="UP001172457">
    <property type="component" value="Chromosome 3"/>
</dbReference>
<dbReference type="AlphaFoldDB" id="A0AA38TAH9"/>
<dbReference type="Gene3D" id="2.40.70.10">
    <property type="entry name" value="Acid Proteases"/>
    <property type="match status" value="1"/>
</dbReference>
<evidence type="ECO:0000256" key="1">
    <source>
        <dbReference type="SAM" id="MobiDB-lite"/>
    </source>
</evidence>
<proteinExistence type="predicted"/>
<evidence type="ECO:0000313" key="4">
    <source>
        <dbReference type="Proteomes" id="UP001172457"/>
    </source>
</evidence>
<feature type="domain" description="Retrotransposon gag" evidence="2">
    <location>
        <begin position="42"/>
        <end position="114"/>
    </location>
</feature>
<feature type="region of interest" description="Disordered" evidence="1">
    <location>
        <begin position="298"/>
        <end position="322"/>
    </location>
</feature>
<dbReference type="EMBL" id="JARYMX010000003">
    <property type="protein sequence ID" value="KAJ9557353.1"/>
    <property type="molecule type" value="Genomic_DNA"/>
</dbReference>
<dbReference type="SUPFAM" id="SSF50630">
    <property type="entry name" value="Acid proteases"/>
    <property type="match status" value="1"/>
</dbReference>
<dbReference type="PANTHER" id="PTHR33067:SF9">
    <property type="entry name" value="RNA-DIRECTED DNA POLYMERASE"/>
    <property type="match status" value="1"/>
</dbReference>
<protein>
    <recommendedName>
        <fullName evidence="2">Retrotransposon gag domain-containing protein</fullName>
    </recommendedName>
</protein>
<dbReference type="PANTHER" id="PTHR33067">
    <property type="entry name" value="RNA-DIRECTED DNA POLYMERASE-RELATED"/>
    <property type="match status" value="1"/>
</dbReference>
<keyword evidence="4" id="KW-1185">Reference proteome</keyword>
<evidence type="ECO:0000259" key="2">
    <source>
        <dbReference type="Pfam" id="PF03732"/>
    </source>
</evidence>
<organism evidence="3 4">
    <name type="scientific">Centaurea solstitialis</name>
    <name type="common">yellow star-thistle</name>
    <dbReference type="NCBI Taxonomy" id="347529"/>
    <lineage>
        <taxon>Eukaryota</taxon>
        <taxon>Viridiplantae</taxon>
        <taxon>Streptophyta</taxon>
        <taxon>Embryophyta</taxon>
        <taxon>Tracheophyta</taxon>
        <taxon>Spermatophyta</taxon>
        <taxon>Magnoliopsida</taxon>
        <taxon>eudicotyledons</taxon>
        <taxon>Gunneridae</taxon>
        <taxon>Pentapetalae</taxon>
        <taxon>asterids</taxon>
        <taxon>campanulids</taxon>
        <taxon>Asterales</taxon>
        <taxon>Asteraceae</taxon>
        <taxon>Carduoideae</taxon>
        <taxon>Cardueae</taxon>
        <taxon>Centaureinae</taxon>
        <taxon>Centaurea</taxon>
    </lineage>
</organism>